<evidence type="ECO:0000256" key="5">
    <source>
        <dbReference type="SAM" id="Phobius"/>
    </source>
</evidence>
<protein>
    <submittedName>
        <fullName evidence="6">Uncharacterized protein</fullName>
    </submittedName>
</protein>
<feature type="transmembrane region" description="Helical" evidence="5">
    <location>
        <begin position="114"/>
        <end position="137"/>
    </location>
</feature>
<dbReference type="Pfam" id="PF10242">
    <property type="entry name" value="L_HMGIC_fpl"/>
    <property type="match status" value="1"/>
</dbReference>
<dbReference type="InterPro" id="IPR019372">
    <property type="entry name" value="LHFPL"/>
</dbReference>
<evidence type="ECO:0000313" key="7">
    <source>
        <dbReference type="Proteomes" id="UP000250266"/>
    </source>
</evidence>
<reference evidence="6 7" key="1">
    <citation type="journal article" date="2016" name="Nat. Commun.">
        <title>Ectomycorrhizal ecology is imprinted in the genome of the dominant symbiotic fungus Cenococcum geophilum.</title>
        <authorList>
            <consortium name="DOE Joint Genome Institute"/>
            <person name="Peter M."/>
            <person name="Kohler A."/>
            <person name="Ohm R.A."/>
            <person name="Kuo A."/>
            <person name="Krutzmann J."/>
            <person name="Morin E."/>
            <person name="Arend M."/>
            <person name="Barry K.W."/>
            <person name="Binder M."/>
            <person name="Choi C."/>
            <person name="Clum A."/>
            <person name="Copeland A."/>
            <person name="Grisel N."/>
            <person name="Haridas S."/>
            <person name="Kipfer T."/>
            <person name="LaButti K."/>
            <person name="Lindquist E."/>
            <person name="Lipzen A."/>
            <person name="Maire R."/>
            <person name="Meier B."/>
            <person name="Mihaltcheva S."/>
            <person name="Molinier V."/>
            <person name="Murat C."/>
            <person name="Poggeler S."/>
            <person name="Quandt C.A."/>
            <person name="Sperisen C."/>
            <person name="Tritt A."/>
            <person name="Tisserant E."/>
            <person name="Crous P.W."/>
            <person name="Henrissat B."/>
            <person name="Nehls U."/>
            <person name="Egli S."/>
            <person name="Spatafora J.W."/>
            <person name="Grigoriev I.V."/>
            <person name="Martin F.M."/>
        </authorList>
    </citation>
    <scope>NUCLEOTIDE SEQUENCE [LARGE SCALE GENOMIC DNA]</scope>
    <source>
        <strain evidence="6 7">CBS 459.81</strain>
    </source>
</reference>
<evidence type="ECO:0000256" key="3">
    <source>
        <dbReference type="ARBA" id="ARBA00022989"/>
    </source>
</evidence>
<keyword evidence="3 5" id="KW-1133">Transmembrane helix</keyword>
<dbReference type="Gene3D" id="1.20.140.150">
    <property type="match status" value="1"/>
</dbReference>
<feature type="transmembrane region" description="Helical" evidence="5">
    <location>
        <begin position="79"/>
        <end position="102"/>
    </location>
</feature>
<evidence type="ECO:0000313" key="6">
    <source>
        <dbReference type="EMBL" id="OCK79827.1"/>
    </source>
</evidence>
<dbReference type="AlphaFoldDB" id="A0A8E2E9J5"/>
<evidence type="ECO:0000256" key="4">
    <source>
        <dbReference type="ARBA" id="ARBA00023136"/>
    </source>
</evidence>
<accession>A0A8E2E9J5</accession>
<proteinExistence type="predicted"/>
<name>A0A8E2E9J5_9PEZI</name>
<evidence type="ECO:0000256" key="2">
    <source>
        <dbReference type="ARBA" id="ARBA00022692"/>
    </source>
</evidence>
<gene>
    <name evidence="6" type="ORF">K432DRAFT_329432</name>
</gene>
<keyword evidence="2 5" id="KW-0812">Transmembrane</keyword>
<keyword evidence="7" id="KW-1185">Reference proteome</keyword>
<organism evidence="6 7">
    <name type="scientific">Lepidopterella palustris CBS 459.81</name>
    <dbReference type="NCBI Taxonomy" id="1314670"/>
    <lineage>
        <taxon>Eukaryota</taxon>
        <taxon>Fungi</taxon>
        <taxon>Dikarya</taxon>
        <taxon>Ascomycota</taxon>
        <taxon>Pezizomycotina</taxon>
        <taxon>Dothideomycetes</taxon>
        <taxon>Pleosporomycetidae</taxon>
        <taxon>Mytilinidiales</taxon>
        <taxon>Argynnaceae</taxon>
        <taxon>Lepidopterella</taxon>
    </lineage>
</organism>
<comment type="subcellular location">
    <subcellularLocation>
        <location evidence="1">Membrane</location>
        <topology evidence="1">Multi-pass membrane protein</topology>
    </subcellularLocation>
</comment>
<evidence type="ECO:0000256" key="1">
    <source>
        <dbReference type="ARBA" id="ARBA00004141"/>
    </source>
</evidence>
<feature type="transmembrane region" description="Helical" evidence="5">
    <location>
        <begin position="5"/>
        <end position="27"/>
    </location>
</feature>
<dbReference type="OrthoDB" id="61370at2759"/>
<feature type="transmembrane region" description="Helical" evidence="5">
    <location>
        <begin position="152"/>
        <end position="177"/>
    </location>
</feature>
<sequence>MTRRVVYGIGLWITVAATTMTVVSIILPRWLSYSPNGEREYSYGLHRRCSTVTDACEHFPQFEDCTGDKWSFCSMWRTVGFFMSFSVAIELSALITYAVIILAGKQARDQGWKILCTLLLLAAIAQCICMAIVTFLYDYDERFFKGWHLDTSWILCTVSWSALVTTMAGILGAAVYLPEEGGYELIPGDLHQGISN</sequence>
<dbReference type="Proteomes" id="UP000250266">
    <property type="component" value="Unassembled WGS sequence"/>
</dbReference>
<dbReference type="EMBL" id="KV744986">
    <property type="protein sequence ID" value="OCK79827.1"/>
    <property type="molecule type" value="Genomic_DNA"/>
</dbReference>
<dbReference type="GO" id="GO:0016020">
    <property type="term" value="C:membrane"/>
    <property type="evidence" value="ECO:0007669"/>
    <property type="project" value="UniProtKB-SubCell"/>
</dbReference>
<keyword evidence="4 5" id="KW-0472">Membrane</keyword>